<dbReference type="RefSeq" id="WP_100861479.1">
    <property type="nucleotide sequence ID" value="NZ_PGCP01000041.1"/>
</dbReference>
<evidence type="ECO:0000313" key="3">
    <source>
        <dbReference type="EMBL" id="PJC91481.1"/>
    </source>
</evidence>
<dbReference type="InterPro" id="IPR041656">
    <property type="entry name" value="TPR_5"/>
</dbReference>
<keyword evidence="4" id="KW-1185">Reference proteome</keyword>
<dbReference type="SUPFAM" id="SSF48452">
    <property type="entry name" value="TPR-like"/>
    <property type="match status" value="1"/>
</dbReference>
<sequence>MKQLEALKAEGRIEEARQHGLLQLVEHPQHAELHYEVAGLHDSLGRENQAIPLYQKAIALGLSEASLRGAWLGLGSSYRSTGQYAEALAAFDQALARFPDANEFRVFRAMTCYNLGHHKEGMEQLLAVLAETTADPALVTYRRAMALYAEDLDRRW</sequence>
<dbReference type="Gene3D" id="1.25.40.10">
    <property type="entry name" value="Tetratricopeptide repeat domain"/>
    <property type="match status" value="1"/>
</dbReference>
<dbReference type="InterPro" id="IPR011990">
    <property type="entry name" value="TPR-like_helical_dom_sf"/>
</dbReference>
<evidence type="ECO:0000313" key="4">
    <source>
        <dbReference type="Proteomes" id="UP000232060"/>
    </source>
</evidence>
<protein>
    <recommendedName>
        <fullName evidence="2">Tetratrico peptide repeat group 5 domain-containing protein</fullName>
    </recommendedName>
</protein>
<accession>A0A2M8H4M9</accession>
<dbReference type="OrthoDB" id="193829at2"/>
<dbReference type="PROSITE" id="PS50005">
    <property type="entry name" value="TPR"/>
    <property type="match status" value="1"/>
</dbReference>
<dbReference type="Proteomes" id="UP000232060">
    <property type="component" value="Unassembled WGS sequence"/>
</dbReference>
<evidence type="ECO:0000256" key="1">
    <source>
        <dbReference type="PROSITE-ProRule" id="PRU00339"/>
    </source>
</evidence>
<keyword evidence="1" id="KW-0802">TPR repeat</keyword>
<dbReference type="EMBL" id="PGCP01000041">
    <property type="protein sequence ID" value="PJC91481.1"/>
    <property type="molecule type" value="Genomic_DNA"/>
</dbReference>
<reference evidence="3 4" key="1">
    <citation type="submission" date="2017-11" db="EMBL/GenBank/DDBJ databases">
        <title>Draft genome sequence of environmental isolate Aeromonas lusitania sp. nov. MDC 2473.</title>
        <authorList>
            <person name="Colston S.M."/>
            <person name="Navarro A."/>
            <person name="Martinez-Murcia A.J."/>
            <person name="Graf J."/>
        </authorList>
    </citation>
    <scope>NUCLEOTIDE SEQUENCE [LARGE SCALE GENOMIC DNA]</scope>
    <source>
        <strain evidence="3 4">MDC 2473</strain>
    </source>
</reference>
<feature type="repeat" description="TPR" evidence="1">
    <location>
        <begin position="68"/>
        <end position="101"/>
    </location>
</feature>
<dbReference type="AlphaFoldDB" id="A0A2M8H4M9"/>
<organism evidence="3 4">
    <name type="scientific">Aeromonas lusitana</name>
    <dbReference type="NCBI Taxonomy" id="931529"/>
    <lineage>
        <taxon>Bacteria</taxon>
        <taxon>Pseudomonadati</taxon>
        <taxon>Pseudomonadota</taxon>
        <taxon>Gammaproteobacteria</taxon>
        <taxon>Aeromonadales</taxon>
        <taxon>Aeromonadaceae</taxon>
        <taxon>Aeromonas</taxon>
    </lineage>
</organism>
<gene>
    <name evidence="3" type="ORF">CUC44_19270</name>
</gene>
<dbReference type="InterPro" id="IPR019734">
    <property type="entry name" value="TPR_rpt"/>
</dbReference>
<dbReference type="Pfam" id="PF12688">
    <property type="entry name" value="TPR_5"/>
    <property type="match status" value="1"/>
</dbReference>
<comment type="caution">
    <text evidence="3">The sequence shown here is derived from an EMBL/GenBank/DDBJ whole genome shotgun (WGS) entry which is preliminary data.</text>
</comment>
<evidence type="ECO:0000259" key="2">
    <source>
        <dbReference type="Pfam" id="PF12688"/>
    </source>
</evidence>
<dbReference type="SMART" id="SM00028">
    <property type="entry name" value="TPR"/>
    <property type="match status" value="2"/>
</dbReference>
<feature type="domain" description="Tetratrico peptide repeat group 5" evidence="2">
    <location>
        <begin position="34"/>
        <end position="152"/>
    </location>
</feature>
<name>A0A2M8H4M9_9GAMM</name>
<proteinExistence type="predicted"/>